<keyword evidence="1" id="KW-0812">Transmembrane</keyword>
<dbReference type="RefSeq" id="WP_022742728.1">
    <property type="nucleotide sequence ID" value="NZ_CP007484.1"/>
</dbReference>
<reference evidence="3" key="2">
    <citation type="submission" date="2018-07" db="EMBL/GenBank/DDBJ databases">
        <authorList>
            <consortium name="GenomeTrakr network: Whole genome sequencing for foodborne pathogen traceback"/>
        </authorList>
    </citation>
    <scope>NUCLEOTIDE SEQUENCE</scope>
    <source>
        <strain evidence="3">CFSAN031911</strain>
    </source>
</reference>
<evidence type="ECO:0000256" key="1">
    <source>
        <dbReference type="SAM" id="Phobius"/>
    </source>
</evidence>
<keyword evidence="1" id="KW-0472">Membrane</keyword>
<name>A0A345JLK7_SALET</name>
<accession>A0A345JLK7</accession>
<keyword evidence="1" id="KW-1133">Transmembrane helix</keyword>
<sequence>MPLYEWLINKRLRCQYLVLLLLSALVLLGLYFLYRNTPGVSEKFFDFYHKNLRGYLFSGFISVGSFLLSLHTFVIINIRDKVFATPEYKDTYSKANGISPDKIKDADLYKPLDNLSSFINTSILFSLTTAIAQFTIGLSTNLFACLFCVWLAILTIFFLLHCLIIIRQNIRLLLKQ</sequence>
<feature type="transmembrane region" description="Helical" evidence="1">
    <location>
        <begin position="142"/>
        <end position="166"/>
    </location>
</feature>
<dbReference type="EMBL" id="AAHCIC010000061">
    <property type="protein sequence ID" value="EBU5293939.1"/>
    <property type="molecule type" value="Genomic_DNA"/>
</dbReference>
<evidence type="ECO:0000313" key="4">
    <source>
        <dbReference type="Proteomes" id="UP000253929"/>
    </source>
</evidence>
<dbReference type="AlphaFoldDB" id="A0A345JLK7"/>
<organism evidence="2 4">
    <name type="scientific">Salmonella enterica I</name>
    <dbReference type="NCBI Taxonomy" id="59201"/>
    <lineage>
        <taxon>Bacteria</taxon>
        <taxon>Pseudomonadati</taxon>
        <taxon>Pseudomonadota</taxon>
        <taxon>Gammaproteobacteria</taxon>
        <taxon>Enterobacterales</taxon>
        <taxon>Enterobacteriaceae</taxon>
        <taxon>Salmonella</taxon>
    </lineage>
</organism>
<evidence type="ECO:0000313" key="3">
    <source>
        <dbReference type="EMBL" id="EBU5293939.1"/>
    </source>
</evidence>
<feature type="transmembrane region" description="Helical" evidence="1">
    <location>
        <begin position="54"/>
        <end position="76"/>
    </location>
</feature>
<dbReference type="EMBL" id="CP018219">
    <property type="protein sequence ID" value="AXH25685.1"/>
    <property type="molecule type" value="Genomic_DNA"/>
</dbReference>
<dbReference type="Proteomes" id="UP000253929">
    <property type="component" value="Chromosome"/>
</dbReference>
<reference evidence="2 4" key="1">
    <citation type="submission" date="2016-11" db="EMBL/GenBank/DDBJ databases">
        <title>genome sequence of LSP 389/97, an isolate of the Spanish clone of Salmonella enterica 4,5,12,i:-.</title>
        <authorList>
            <person name="Rodicio M.R."/>
        </authorList>
    </citation>
    <scope>NUCLEOTIDE SEQUENCE [LARGE SCALE GENOMIC DNA]</scope>
    <source>
        <strain evidence="2 4">LSP 389/97</strain>
    </source>
</reference>
<gene>
    <name evidence="2" type="ORF">A5895_22790</name>
    <name evidence="3" type="ORF">AXR82_23630</name>
</gene>
<feature type="transmembrane region" description="Helical" evidence="1">
    <location>
        <begin position="16"/>
        <end position="34"/>
    </location>
</feature>
<feature type="transmembrane region" description="Helical" evidence="1">
    <location>
        <begin position="118"/>
        <end position="136"/>
    </location>
</feature>
<evidence type="ECO:0000313" key="2">
    <source>
        <dbReference type="EMBL" id="AXH25685.1"/>
    </source>
</evidence>
<protein>
    <submittedName>
        <fullName evidence="2">Uncharacterized protein</fullName>
    </submittedName>
</protein>
<proteinExistence type="predicted"/>